<dbReference type="Proteomes" id="UP000717696">
    <property type="component" value="Unassembled WGS sequence"/>
</dbReference>
<keyword evidence="3 8" id="KW-0349">Heme</keyword>
<evidence type="ECO:0000313" key="10">
    <source>
        <dbReference type="EMBL" id="KAH7131768.1"/>
    </source>
</evidence>
<evidence type="ECO:0000256" key="7">
    <source>
        <dbReference type="ARBA" id="ARBA00023033"/>
    </source>
</evidence>
<dbReference type="EMBL" id="JAGMUU010000019">
    <property type="protein sequence ID" value="KAH7131768.1"/>
    <property type="molecule type" value="Genomic_DNA"/>
</dbReference>
<keyword evidence="5" id="KW-0560">Oxidoreductase</keyword>
<evidence type="ECO:0000256" key="2">
    <source>
        <dbReference type="ARBA" id="ARBA00010617"/>
    </source>
</evidence>
<dbReference type="PRINTS" id="PR00385">
    <property type="entry name" value="P450"/>
</dbReference>
<dbReference type="AlphaFoldDB" id="A0A9P9E6E0"/>
<dbReference type="InterPro" id="IPR050121">
    <property type="entry name" value="Cytochrome_P450_monoxygenase"/>
</dbReference>
<dbReference type="InterPro" id="IPR002401">
    <property type="entry name" value="Cyt_P450_E_grp-I"/>
</dbReference>
<reference evidence="10" key="1">
    <citation type="journal article" date="2021" name="Nat. Commun.">
        <title>Genetic determinants of endophytism in the Arabidopsis root mycobiome.</title>
        <authorList>
            <person name="Mesny F."/>
            <person name="Miyauchi S."/>
            <person name="Thiergart T."/>
            <person name="Pickel B."/>
            <person name="Atanasova L."/>
            <person name="Karlsson M."/>
            <person name="Huettel B."/>
            <person name="Barry K.W."/>
            <person name="Haridas S."/>
            <person name="Chen C."/>
            <person name="Bauer D."/>
            <person name="Andreopoulos W."/>
            <person name="Pangilinan J."/>
            <person name="LaButti K."/>
            <person name="Riley R."/>
            <person name="Lipzen A."/>
            <person name="Clum A."/>
            <person name="Drula E."/>
            <person name="Henrissat B."/>
            <person name="Kohler A."/>
            <person name="Grigoriev I.V."/>
            <person name="Martin F.M."/>
            <person name="Hacquard S."/>
        </authorList>
    </citation>
    <scope>NUCLEOTIDE SEQUENCE</scope>
    <source>
        <strain evidence="10">MPI-CAGE-AT-0021</strain>
    </source>
</reference>
<evidence type="ECO:0000256" key="1">
    <source>
        <dbReference type="ARBA" id="ARBA00001971"/>
    </source>
</evidence>
<feature type="transmembrane region" description="Helical" evidence="9">
    <location>
        <begin position="32"/>
        <end position="55"/>
    </location>
</feature>
<dbReference type="GO" id="GO:0016705">
    <property type="term" value="F:oxidoreductase activity, acting on paired donors, with incorporation or reduction of molecular oxygen"/>
    <property type="evidence" value="ECO:0007669"/>
    <property type="project" value="InterPro"/>
</dbReference>
<evidence type="ECO:0000256" key="9">
    <source>
        <dbReference type="SAM" id="Phobius"/>
    </source>
</evidence>
<dbReference type="Pfam" id="PF00067">
    <property type="entry name" value="p450"/>
    <property type="match status" value="1"/>
</dbReference>
<dbReference type="PANTHER" id="PTHR24305:SF157">
    <property type="entry name" value="N-ACETYLTRYPTOPHAN 6-HYDROXYLASE IVOC-RELATED"/>
    <property type="match status" value="1"/>
</dbReference>
<dbReference type="CDD" id="cd11062">
    <property type="entry name" value="CYP58-like"/>
    <property type="match status" value="1"/>
</dbReference>
<dbReference type="InterPro" id="IPR001128">
    <property type="entry name" value="Cyt_P450"/>
</dbReference>
<dbReference type="GO" id="GO:0020037">
    <property type="term" value="F:heme binding"/>
    <property type="evidence" value="ECO:0007669"/>
    <property type="project" value="InterPro"/>
</dbReference>
<gene>
    <name evidence="10" type="ORF">B0J13DRAFT_451709</name>
</gene>
<evidence type="ECO:0000313" key="11">
    <source>
        <dbReference type="Proteomes" id="UP000717696"/>
    </source>
</evidence>
<keyword evidence="4 8" id="KW-0479">Metal-binding</keyword>
<evidence type="ECO:0000256" key="6">
    <source>
        <dbReference type="ARBA" id="ARBA00023004"/>
    </source>
</evidence>
<dbReference type="GO" id="GO:0004497">
    <property type="term" value="F:monooxygenase activity"/>
    <property type="evidence" value="ECO:0007669"/>
    <property type="project" value="UniProtKB-KW"/>
</dbReference>
<proteinExistence type="inferred from homology"/>
<evidence type="ECO:0000256" key="8">
    <source>
        <dbReference type="PIRSR" id="PIRSR602401-1"/>
    </source>
</evidence>
<comment type="cofactor">
    <cofactor evidence="1 8">
        <name>heme</name>
        <dbReference type="ChEBI" id="CHEBI:30413"/>
    </cofactor>
</comment>
<keyword evidence="6 8" id="KW-0408">Iron</keyword>
<dbReference type="Gene3D" id="1.10.630.10">
    <property type="entry name" value="Cytochrome P450"/>
    <property type="match status" value="1"/>
</dbReference>
<dbReference type="PRINTS" id="PR00463">
    <property type="entry name" value="EP450I"/>
</dbReference>
<dbReference type="GO" id="GO:0005506">
    <property type="term" value="F:iron ion binding"/>
    <property type="evidence" value="ECO:0007669"/>
    <property type="project" value="InterPro"/>
</dbReference>
<dbReference type="InterPro" id="IPR036396">
    <property type="entry name" value="Cyt_P450_sf"/>
</dbReference>
<evidence type="ECO:0000256" key="4">
    <source>
        <dbReference type="ARBA" id="ARBA00022723"/>
    </source>
</evidence>
<comment type="similarity">
    <text evidence="2">Belongs to the cytochrome P450 family.</text>
</comment>
<keyword evidence="7" id="KW-0503">Monooxygenase</keyword>
<keyword evidence="9" id="KW-1133">Transmembrane helix</keyword>
<evidence type="ECO:0000256" key="3">
    <source>
        <dbReference type="ARBA" id="ARBA00022617"/>
    </source>
</evidence>
<protein>
    <submittedName>
        <fullName evidence="10">Cytochrome P450</fullName>
    </submittedName>
</protein>
<accession>A0A9P9E6E0</accession>
<dbReference type="SUPFAM" id="SSF48264">
    <property type="entry name" value="Cytochrome P450"/>
    <property type="match status" value="1"/>
</dbReference>
<keyword evidence="9" id="KW-0472">Membrane</keyword>
<comment type="caution">
    <text evidence="10">The sequence shown here is derived from an EMBL/GenBank/DDBJ whole genome shotgun (WGS) entry which is preliminary data.</text>
</comment>
<organism evidence="10 11">
    <name type="scientific">Dactylonectria estremocensis</name>
    <dbReference type="NCBI Taxonomy" id="1079267"/>
    <lineage>
        <taxon>Eukaryota</taxon>
        <taxon>Fungi</taxon>
        <taxon>Dikarya</taxon>
        <taxon>Ascomycota</taxon>
        <taxon>Pezizomycotina</taxon>
        <taxon>Sordariomycetes</taxon>
        <taxon>Hypocreomycetidae</taxon>
        <taxon>Hypocreales</taxon>
        <taxon>Nectriaceae</taxon>
        <taxon>Dactylonectria</taxon>
    </lineage>
</organism>
<feature type="binding site" description="axial binding residue" evidence="8">
    <location>
        <position position="476"/>
    </location>
    <ligand>
        <name>heme</name>
        <dbReference type="ChEBI" id="CHEBI:30413"/>
    </ligand>
    <ligandPart>
        <name>Fe</name>
        <dbReference type="ChEBI" id="CHEBI:18248"/>
    </ligandPart>
</feature>
<dbReference type="PANTHER" id="PTHR24305">
    <property type="entry name" value="CYTOCHROME P450"/>
    <property type="match status" value="1"/>
</dbReference>
<name>A0A9P9E6E0_9HYPO</name>
<sequence>MATSYDFVQGALGTNAQIRLQDNPNDWKNEGLLSLTTLYVATALWFTYVVFLAVYRCIDIVPLARIPGPKLAAVSFWYEIYYDVVLGGKFYRKIGEMHQKYGPIVRINPYEVHFNDPEFIDSIFPGPGRKTNKYFFTGQRTGTAESIVATIGHDMHRRRRNAISGFFSAASIRRLEPIIQSHLKKLLSRMDAAGESGEALPMHYVFRAFTSDLITEYAFGDSFHFLDEKDFAIPYMLSTDVFFILNHTFCHFHWVFTLLMMAPPWVVKTFIPSLTEMWDKRMMWVEAVEAIRNSKNPERVKNTIFEGILSSKLPDEEKSTFRLAQEAQLVVFAGEGTTAYTLQAAIFQLLSHPSMYEKVRAEVIEALPDADEVPSFTQVEKLPYLSAVIQETVRVHPGVVSRLPRVSPEVPIVYQDKQRATEYVIPPCTSTNMTTHIAHMNPDVFEDPYEFRPQRWIDNPRLDKAFIGFARGTRNCIGMNFAKKEMSMVLASIIRKYDIYRGQDGPTLELYETTRKQDIDLNREYIIPFPAKGSHGLQVRVHN</sequence>
<evidence type="ECO:0000256" key="5">
    <source>
        <dbReference type="ARBA" id="ARBA00023002"/>
    </source>
</evidence>
<dbReference type="OrthoDB" id="3945418at2759"/>
<keyword evidence="9" id="KW-0812">Transmembrane</keyword>
<keyword evidence="11" id="KW-1185">Reference proteome</keyword>